<gene>
    <name evidence="3" type="ORF">V8247_03585</name>
</gene>
<name>A0ABZ2J8W9_9CHLR</name>
<dbReference type="SMART" id="SM00226">
    <property type="entry name" value="LMWPc"/>
    <property type="match status" value="1"/>
</dbReference>
<evidence type="ECO:0000313" key="3">
    <source>
        <dbReference type="EMBL" id="WWX26059.1"/>
    </source>
</evidence>
<dbReference type="PANTHER" id="PTHR43428">
    <property type="entry name" value="ARSENATE REDUCTASE"/>
    <property type="match status" value="1"/>
</dbReference>
<accession>A0ABZ2J8W9</accession>
<dbReference type="CDD" id="cd16345">
    <property type="entry name" value="LMWP_ArsC"/>
    <property type="match status" value="1"/>
</dbReference>
<dbReference type="EC" id="1.20.4.4" evidence="3"/>
<dbReference type="Pfam" id="PF01451">
    <property type="entry name" value="LMWPc"/>
    <property type="match status" value="1"/>
</dbReference>
<evidence type="ECO:0000313" key="4">
    <source>
        <dbReference type="Proteomes" id="UP001375370"/>
    </source>
</evidence>
<dbReference type="RefSeq" id="WP_338738845.1">
    <property type="nucleotide sequence ID" value="NZ_CP146612.1"/>
</dbReference>
<organism evidence="3 4">
    <name type="scientific">Candidatus Dehalogenimonas loeffleri</name>
    <dbReference type="NCBI Taxonomy" id="3127115"/>
    <lineage>
        <taxon>Bacteria</taxon>
        <taxon>Bacillati</taxon>
        <taxon>Chloroflexota</taxon>
        <taxon>Dehalococcoidia</taxon>
        <taxon>Dehalococcoidales</taxon>
        <taxon>Dehalococcoidaceae</taxon>
        <taxon>Dehalogenimonas</taxon>
    </lineage>
</organism>
<dbReference type="InterPro" id="IPR023485">
    <property type="entry name" value="Ptyr_pPase"/>
</dbReference>
<proteinExistence type="predicted"/>
<dbReference type="InterPro" id="IPR036196">
    <property type="entry name" value="Ptyr_pPase_sf"/>
</dbReference>
<dbReference type="PANTHER" id="PTHR43428:SF1">
    <property type="entry name" value="ARSENATE REDUCTASE"/>
    <property type="match status" value="1"/>
</dbReference>
<protein>
    <submittedName>
        <fullName evidence="3">Arsenate reductase ArsC</fullName>
        <ecNumber evidence="3">1.20.4.4</ecNumber>
    </submittedName>
</protein>
<keyword evidence="3" id="KW-0560">Oxidoreductase</keyword>
<keyword evidence="1" id="KW-0059">Arsenical resistance</keyword>
<dbReference type="Proteomes" id="UP001375370">
    <property type="component" value="Chromosome"/>
</dbReference>
<feature type="domain" description="Phosphotyrosine protein phosphatase I" evidence="2">
    <location>
        <begin position="2"/>
        <end position="129"/>
    </location>
</feature>
<dbReference type="EMBL" id="CP146612">
    <property type="protein sequence ID" value="WWX26059.1"/>
    <property type="molecule type" value="Genomic_DNA"/>
</dbReference>
<dbReference type="Gene3D" id="3.40.50.2300">
    <property type="match status" value="1"/>
</dbReference>
<reference evidence="3 4" key="1">
    <citation type="submission" date="2024-03" db="EMBL/GenBank/DDBJ databases">
        <title>A Dehalogenimonas Isolated from Estuarine Sediments Dihaloeliminates Chlorinated Alkanes.</title>
        <authorList>
            <person name="Yang Y."/>
            <person name="Wang H."/>
        </authorList>
    </citation>
    <scope>NUCLEOTIDE SEQUENCE [LARGE SCALE GENOMIC DNA]</scope>
    <source>
        <strain evidence="3 4">W</strain>
    </source>
</reference>
<evidence type="ECO:0000256" key="1">
    <source>
        <dbReference type="ARBA" id="ARBA00022849"/>
    </source>
</evidence>
<dbReference type="SUPFAM" id="SSF52788">
    <property type="entry name" value="Phosphotyrosine protein phosphatases I"/>
    <property type="match status" value="1"/>
</dbReference>
<keyword evidence="4" id="KW-1185">Reference proteome</keyword>
<evidence type="ECO:0000259" key="2">
    <source>
        <dbReference type="SMART" id="SM00226"/>
    </source>
</evidence>
<dbReference type="GO" id="GO:0030612">
    <property type="term" value="F:arsenate reductase (thioredoxin) activity"/>
    <property type="evidence" value="ECO:0007669"/>
    <property type="project" value="UniProtKB-EC"/>
</dbReference>
<sequence length="130" mass="14046">MKKVLFVCIHNSGRSQMAEEFFNALAGGKATAESAGTAPGDNVNTVVAEAIAELGFDLSRKKPRLLTPEMIAAADKVITMGCMKDEGVCPVTFTPAEDWGLPDPKGQDLATVREIRDEIKQRVAELVERL</sequence>